<dbReference type="FunFam" id="1.20.58.60:FF:000219">
    <property type="entry name" value="Uncharacterized protein, isoform J"/>
    <property type="match status" value="1"/>
</dbReference>
<dbReference type="Pfam" id="PF00435">
    <property type="entry name" value="Spectrin"/>
    <property type="match status" value="1"/>
</dbReference>
<dbReference type="KEGG" id="csol:105361168"/>
<evidence type="ECO:0000256" key="8">
    <source>
        <dbReference type="ARBA" id="ARBA00022989"/>
    </source>
</evidence>
<keyword evidence="13" id="KW-0539">Nucleus</keyword>
<dbReference type="CDD" id="cd21243">
    <property type="entry name" value="CH_SYNE1_rpt2"/>
    <property type="match status" value="1"/>
</dbReference>
<feature type="region of interest" description="Disordered" evidence="15">
    <location>
        <begin position="314"/>
        <end position="335"/>
    </location>
</feature>
<evidence type="ECO:0000256" key="6">
    <source>
        <dbReference type="ARBA" id="ARBA00022692"/>
    </source>
</evidence>
<dbReference type="PROSITE" id="PS50021">
    <property type="entry name" value="CH"/>
    <property type="match status" value="2"/>
</dbReference>
<proteinExistence type="inferred from homology"/>
<evidence type="ECO:0000256" key="1">
    <source>
        <dbReference type="ARBA" id="ARBA00004126"/>
    </source>
</evidence>
<feature type="compositionally biased region" description="Basic and acidic residues" evidence="15">
    <location>
        <begin position="102"/>
        <end position="114"/>
    </location>
</feature>
<dbReference type="InterPro" id="IPR036872">
    <property type="entry name" value="CH_dom_sf"/>
</dbReference>
<feature type="coiled-coil region" evidence="14">
    <location>
        <begin position="2801"/>
        <end position="2828"/>
    </location>
</feature>
<keyword evidence="10" id="KW-0472">Membrane</keyword>
<dbReference type="FunFam" id="1.10.418.10:FF:000037">
    <property type="entry name" value="nesprin-1 isoform X1"/>
    <property type="match status" value="1"/>
</dbReference>
<dbReference type="GO" id="GO:0005856">
    <property type="term" value="C:cytoskeleton"/>
    <property type="evidence" value="ECO:0007669"/>
    <property type="project" value="UniProtKB-SubCell"/>
</dbReference>
<dbReference type="PROSITE" id="PS00020">
    <property type="entry name" value="ACTININ_2"/>
    <property type="match status" value="1"/>
</dbReference>
<evidence type="ECO:0000256" key="4">
    <source>
        <dbReference type="ARBA" id="ARBA00008619"/>
    </source>
</evidence>
<dbReference type="SUPFAM" id="SSF46966">
    <property type="entry name" value="Spectrin repeat"/>
    <property type="match status" value="18"/>
</dbReference>
<feature type="coiled-coil region" evidence="14">
    <location>
        <begin position="1638"/>
        <end position="1699"/>
    </location>
</feature>
<evidence type="ECO:0000256" key="14">
    <source>
        <dbReference type="SAM" id="Coils"/>
    </source>
</evidence>
<dbReference type="PROSITE" id="PS00019">
    <property type="entry name" value="ACTININ_1"/>
    <property type="match status" value="1"/>
</dbReference>
<feature type="domain" description="Calponin-homology (CH)" evidence="16">
    <location>
        <begin position="187"/>
        <end position="294"/>
    </location>
</feature>
<evidence type="ECO:0000256" key="12">
    <source>
        <dbReference type="ARBA" id="ARBA00023212"/>
    </source>
</evidence>
<comment type="similarity">
    <text evidence="4">Belongs to the nesprin family.</text>
</comment>
<feature type="coiled-coil region" evidence="14">
    <location>
        <begin position="885"/>
        <end position="912"/>
    </location>
</feature>
<feature type="compositionally biased region" description="Low complexity" evidence="15">
    <location>
        <begin position="34"/>
        <end position="47"/>
    </location>
</feature>
<feature type="coiled-coil region" evidence="14">
    <location>
        <begin position="1564"/>
        <end position="1598"/>
    </location>
</feature>
<dbReference type="SMART" id="SM00033">
    <property type="entry name" value="CH"/>
    <property type="match status" value="2"/>
</dbReference>
<dbReference type="Proteomes" id="UP000695007">
    <property type="component" value="Unplaced"/>
</dbReference>
<keyword evidence="17" id="KW-1185">Reference proteome</keyword>
<dbReference type="GO" id="GO:0006997">
    <property type="term" value="P:nucleus organization"/>
    <property type="evidence" value="ECO:0007669"/>
    <property type="project" value="UniProtKB-ARBA"/>
</dbReference>
<keyword evidence="11" id="KW-0009">Actin-binding</keyword>
<evidence type="ECO:0000256" key="9">
    <source>
        <dbReference type="ARBA" id="ARBA00023054"/>
    </source>
</evidence>
<sequence length="3817" mass="445103">MSGRKTNPSSQLRDRVSFFEQLSGRHSPDELLEETTCPSRSSTSSFEESYDRLVEEGDYEGAKVVKFERITMKKSTREVTAPSLSSSLNDGNSTWKRVSCPEKRTRTSNDERTFEGSTSQNQRKGVREESLVFKRDASPVDDKPSRDYYAEYLNQNCHRTVIGKIDYVRSKSQFDAHIAQIKDEQERVQKKTFINWINSCLSKRIPPLRVNDLIDDLKDGTLLLALLEVLSGEKLAVEKGRNLKRPHFLSNVNTALQFLQSKKIKLVNINSSDLVDGRPPVVLGLIWTIILYFQIEENARALEYLGHTWGSQSSLESIGTQGSAASERRRHNSEKWKQGARKTLLQWVTNALPKDLGIEVRDFGESWRDGNAFLGIIDAIKKNLVNVPAMRKMTNRVRLETAFDVAENELGIARLLDPEDVDVPQPDEKCIMTYVAQFLHKYPEPKGIESDTFLSVYGEYEHLLQWVTEKIEHFDQLDRSGAFSQNYEDYLKFKEEMDDKSEIYYKIQNLIDVASVTNIPQEVWKHIQNLWKMLQMFILRWLWSLDSSLFGELGEVGRWLAHGESLLHSDDDIPEEMTEATASIISQKLEMHKKFFADHSRILEKFNHAQSCLLLTKQVSNEQLTNILLRLESLPSCAAKRRIQLKFLEHKCCLVAFLYLVEMKLKNWSIKYGSEDEVQHMLEQYKKFISKNRIFHEFQKAYLDMQQVAEDYKKEGDIDYEECMSVDRFVRETGDKWKYISIDLRCVQSMLEEVVTAWQKWSALSKEFETWLIEAEPTLSLPEEHKMEFFQDISVWKDKYQQLSDIVKLLIATSEDEVASSLKKCYGNLSIRWERLFQETKQYMHAGDLLRNWKDYRSGIENLQKWLKSVETVLSTSQLTSTEKIKAYGDRLKNFNKEIEGIEELFKDVSKKFQTLIQDLSREEVDKMMNTLKKEKETLVRVRASIPMQLHLYHQILVQQESLEAGQREISMWLDDAEQLLNNYNLSGGRDLALLQLERHKAFFSRKLYYKSMLESKNKVVSNIVKFVDAHKKIDKTESSSMLSDLNERFSKVSQLAQIWEQRLEEAVRCWSKFRDCERQISEWLSAAEALINDKNIDNRQSVEYHKNFFEKVNDRWIHDLVNVAQDLRNALPLEHQTSLNETIHSLQNRWKNVLSFAPLHLMKLEFRLDEITFSQYVKEIEIEINNEQQAMMKNEDFGRILLRNKEFFVNREILIKAERSLQTLKKTSTAYSTIQSDDTSLSEMVHNAEGRWEQTTMKIEALREQLRQVPQQWAAYKERFDEMVIWMNHVDDTLRATLHEVSSLEEFEKEKSIFQKVCQEADNKREEMKWLVQTLDSLISNRCDQEATAEQTKLEQLITRYKNLIPTIEITMTKTDIYSKSYTYRKEVREVCTLLHKVRDQTTEVSGLESLESLRKALRHQENCLNQLEQQRANIVSMLQRGKDLLKDQYTPNFVSSEVQQLEINWNETYGQNIEILNTLKNSQKLWNTYDEQKNEIFKLIAQAEDDLRQLESATYYNSSQVSADLQHQQELSSFIRKSAVNMVKNLHQTYLNMVKITVPEIESELKEEISIAEEKVHDLLERVEQRVEELQDLQSQWTNFQSKIGELYNWTSQIVPQSIVDIKALTMSPEERVSKIEILYNQVHEKITTIKEIEEESNILIKENDKKPEAQHLSANIKNLKSSVSSLNENITDQREKAFRYLSVWKEYENEIKKLKPWIEKSETEVATFVTKPATIEQATQMLNTTRVFEQQCSRHLPRLENLIRISHQLGNRTSAPDEVDAIHSQWNSVHDTAVQNKTKLEKLISSWNTFENDINEFHDWVEMSERSILNEVNTQSLDIYKLEKELGHLKDLNKEISNKQVQLITLTQVCDQISHGLSIEGATTLKGRIVELKTRVNKLADSVRHNINSTSDAVLAGNEFQMRVSDFENWMSRLRENTAEISDVHIDNVDFNLQTVHAYLQEYSEKQSNFATIYEEVKSLCTQGLPEEAVNLDKMYTSLAVKYKGLEDNLQLKKKGLEKWTELLNWSHEAIAQLNHYKYEAEARKSTVDDCERLSNELKNVQNKINIWKEQIPVIDNALGIQIRDKQGKPLTAALLINNLETQIVSLESTLMSKREKLENLSTRWDNFRKLQEKLTEIIIGTQTALQDVTYNVNTCEKLAPAIEKISSLIEEHQELLLEKETLHQEGSELLKEDQQSMTNIQVALASVDSNWEKVYELLQEQMKKYTGIQADIPNDITEATFAIEKYRKSFETLKKGKPYFDKMDSKTQQIIKEASLMTSFHIDSIELNVEAVHKKYQDTYSHIMEKVQLYETQAIIWKQIDEAKHDLTSWLNGTNEYLKVAIECFIDADNSKARLLKFREELPIYELLQQGILSKTAQLVKLNHGVTIPTLTSLNNLLDEQFKLVHKSADTLEKLTSSFADKEINIRQNLKQSSDLISNIREEIIKCDDLTGQKKANEQLSELSVEYPSILKSSLPKELQSLQVRRDTIASHADKVNATLTAFLMKSYREKFNALQRIVTTNKEKVMWCEPEQSSDRYNLEVKLASLKDVQADINDCDVKKHETDMSLSLLEKVESPETLKVLRAERDRIHIDLEALKLCYINIEKILEKNIFTWQKYEAMSDSTLSWLKIAENKVRVESSVLLIPYEIENKYKELSEFKKSFLENKSEILQLIAFSKEITDVNPDSRVEQYVNHLYARYEAVEKFIGQNLDKLKQLKRNRNEYEENVKQLDSWIVVAEEKLKIYEGSTGPKPITFYEVRLKELKLFGEEREKGQILFNSTAEAGEALYSKINLDDRETIRSELKNLRSRLDSLTDKANVIYKKIESDMMHRSSFEDKFSQVKQWVIDTQAKLGNKQELFSTLQEKKLAFHSYRTIAQDVNAHKHILQQLQERLGTIPDDESNSMLNNVIESYEKLSEDLVGRINVAEKHVANHEAYQQTFEKMRDWINSIVNETSALLDDRVIERETAKSSIGLIENVLKQKNQGDKIINECNQQLNIILEQTAISGHRNLNQAFEEQKKIWYEFLARCATFREKLNRFFDEWSEFQKIVEELENWMKNMESQVKDQSLKSTEELKASHLEKLKLLEQEIIEKAYEINSATEKSQNIEAESELVTRISKQSTKYQALKNQARETVCRYEQFVKEHSTFNQCYNNFINCIKKLNTELKQHCEIVGDLTVLQQRQKVIRNLGDTRTKENPKFESVIELGERLYTHTSPDGREIVRQQLRNLRTLWDTFSDDLQTTAQKLDQCLTQFAEFSSSQEQLSAWLRDVEHAMHQHTELKSTLEEKRAQLQNHKIMHQEIMSHHALVESVCEKARQLVDQTKDTSLNIYLQSIKQLFNNIVSKSRDLLNNLEDCADKHNKFNVQCKAFTDWLQGEKEKLLECNDLTGERTDISRRLMTLSILKDGRNQGFDFIKKLKEFATIILKNTAPKGQGIIKNEITNIEMSLAQHLKDIESVEAKQNNILKEWLEFEEPLESYMKWFRSMEAAFRDQQLQPALKEKQSRYASFKEKRELILNKENEIDQFVDRSHALLNSSGVERIKPLISQISNRYTSLLSLSKDVINRCEAIVDDHISYDEKLSNVDSWLTSLEQHLIALRTEETIESPEVKNSKLQLLVSEREQGNHRLAALGVAGDRILPDTSAQGREIIRQQIRRIRERWDSFAEAISEQQKKQGLQSLQWSSYQETLQQILTWLDNIERNVKHETSTIPSSLQEIRSKLLKCKTTHQEILAHKRIIEGVSEKANSLTQISQAPIDIQNKVKSVCQRYEKLLETSLKELTNIEAVADIFQQFHDLEKTKQSSFTSSTLKNY</sequence>
<dbReference type="PANTHER" id="PTHR47535:SF1">
    <property type="entry name" value="NESPRIN-1"/>
    <property type="match status" value="1"/>
</dbReference>
<feature type="domain" description="Calponin-homology (CH)" evidence="16">
    <location>
        <begin position="338"/>
        <end position="443"/>
    </location>
</feature>
<dbReference type="Pfam" id="PF25034">
    <property type="entry name" value="Spectrin_SYNE1"/>
    <property type="match status" value="1"/>
</dbReference>
<evidence type="ECO:0000256" key="3">
    <source>
        <dbReference type="ARBA" id="ARBA00004245"/>
    </source>
</evidence>
<evidence type="ECO:0000256" key="7">
    <source>
        <dbReference type="ARBA" id="ARBA00022737"/>
    </source>
</evidence>
<keyword evidence="8" id="KW-1133">Transmembrane helix</keyword>
<evidence type="ECO:0000256" key="10">
    <source>
        <dbReference type="ARBA" id="ARBA00023136"/>
    </source>
</evidence>
<evidence type="ECO:0000256" key="13">
    <source>
        <dbReference type="ARBA" id="ARBA00023242"/>
    </source>
</evidence>
<dbReference type="InterPro" id="IPR002017">
    <property type="entry name" value="Spectrin_repeat"/>
</dbReference>
<organism evidence="17 18">
    <name type="scientific">Ceratosolen solmsi marchali</name>
    <dbReference type="NCBI Taxonomy" id="326594"/>
    <lineage>
        <taxon>Eukaryota</taxon>
        <taxon>Metazoa</taxon>
        <taxon>Ecdysozoa</taxon>
        <taxon>Arthropoda</taxon>
        <taxon>Hexapoda</taxon>
        <taxon>Insecta</taxon>
        <taxon>Pterygota</taxon>
        <taxon>Neoptera</taxon>
        <taxon>Endopterygota</taxon>
        <taxon>Hymenoptera</taxon>
        <taxon>Apocrita</taxon>
        <taxon>Proctotrupomorpha</taxon>
        <taxon>Chalcidoidea</taxon>
        <taxon>Agaonidae</taxon>
        <taxon>Agaoninae</taxon>
        <taxon>Ceratosolen</taxon>
    </lineage>
</organism>
<dbReference type="Pfam" id="PF00307">
    <property type="entry name" value="CH"/>
    <property type="match status" value="2"/>
</dbReference>
<feature type="coiled-coil region" evidence="14">
    <location>
        <begin position="2711"/>
        <end position="2738"/>
    </location>
</feature>
<dbReference type="PANTHER" id="PTHR47535">
    <property type="entry name" value="MUSCLE-SPECIFIC PROTEIN 300 KDA, ISOFORM G"/>
    <property type="match status" value="1"/>
</dbReference>
<feature type="coiled-coil region" evidence="14">
    <location>
        <begin position="2100"/>
        <end position="2127"/>
    </location>
</feature>
<evidence type="ECO:0000256" key="2">
    <source>
        <dbReference type="ARBA" id="ARBA00004204"/>
    </source>
</evidence>
<feature type="coiled-coil region" evidence="14">
    <location>
        <begin position="3055"/>
        <end position="3108"/>
    </location>
</feature>
<feature type="coiled-coil region" evidence="14">
    <location>
        <begin position="2047"/>
        <end position="2074"/>
    </location>
</feature>
<dbReference type="InterPro" id="IPR047291">
    <property type="entry name" value="CH_SYNE1_rpt2"/>
</dbReference>
<dbReference type="GeneID" id="105361168"/>
<gene>
    <name evidence="18" type="primary">LOC105361168</name>
</gene>
<dbReference type="RefSeq" id="XP_011496579.1">
    <property type="nucleotide sequence ID" value="XM_011498277.1"/>
</dbReference>
<comment type="subcellular location">
    <subcellularLocation>
        <location evidence="3">Cytoplasm</location>
        <location evidence="3">Cytoskeleton</location>
    </subcellularLocation>
    <subcellularLocation>
        <location evidence="2">Cytoplasm</location>
        <location evidence="2">Myofibril</location>
        <location evidence="2">Sarcomere</location>
    </subcellularLocation>
    <subcellularLocation>
        <location evidence="1">Nucleus membrane</location>
    </subcellularLocation>
</comment>
<dbReference type="GO" id="GO:0005640">
    <property type="term" value="C:nuclear outer membrane"/>
    <property type="evidence" value="ECO:0007669"/>
    <property type="project" value="TreeGrafter"/>
</dbReference>
<name>A0AAJ6YEG8_9HYME</name>
<dbReference type="InterPro" id="IPR001715">
    <property type="entry name" value="CH_dom"/>
</dbReference>
<dbReference type="InterPro" id="IPR052403">
    <property type="entry name" value="LINC-complex_assoc"/>
</dbReference>
<reference evidence="18" key="1">
    <citation type="submission" date="2025-08" db="UniProtKB">
        <authorList>
            <consortium name="RefSeq"/>
        </authorList>
    </citation>
    <scope>IDENTIFICATION</scope>
</reference>
<dbReference type="Gene3D" id="1.20.58.60">
    <property type="match status" value="13"/>
</dbReference>
<feature type="region of interest" description="Disordered" evidence="15">
    <location>
        <begin position="102"/>
        <end position="129"/>
    </location>
</feature>
<feature type="compositionally biased region" description="Polar residues" evidence="15">
    <location>
        <begin position="314"/>
        <end position="324"/>
    </location>
</feature>
<dbReference type="InterPro" id="IPR057057">
    <property type="entry name" value="Spectrin_SYNE1"/>
</dbReference>
<evidence type="ECO:0000256" key="11">
    <source>
        <dbReference type="ARBA" id="ARBA00023203"/>
    </source>
</evidence>
<keyword evidence="9 14" id="KW-0175">Coiled coil</keyword>
<dbReference type="InterPro" id="IPR001589">
    <property type="entry name" value="Actinin_actin-bd_CS"/>
</dbReference>
<dbReference type="GO" id="GO:0034993">
    <property type="term" value="C:meiotic nuclear membrane microtubule tethering complex"/>
    <property type="evidence" value="ECO:0007669"/>
    <property type="project" value="TreeGrafter"/>
</dbReference>
<dbReference type="SMART" id="SM00150">
    <property type="entry name" value="SPEC"/>
    <property type="match status" value="13"/>
</dbReference>
<dbReference type="FunFam" id="1.10.418.10:FF:000033">
    <property type="entry name" value="nesprin-1 isoform X1"/>
    <property type="match status" value="1"/>
</dbReference>
<feature type="compositionally biased region" description="Polar residues" evidence="15">
    <location>
        <begin position="1"/>
        <end position="11"/>
    </location>
</feature>
<protein>
    <submittedName>
        <fullName evidence="18">Nesprin-1-like</fullName>
    </submittedName>
</protein>
<feature type="region of interest" description="Disordered" evidence="15">
    <location>
        <begin position="1"/>
        <end position="49"/>
    </location>
</feature>
<keyword evidence="6" id="KW-0812">Transmembrane</keyword>
<dbReference type="InterPro" id="IPR018159">
    <property type="entry name" value="Spectrin/alpha-actinin"/>
</dbReference>
<feature type="coiled-coil region" evidence="14">
    <location>
        <begin position="3273"/>
        <end position="3303"/>
    </location>
</feature>
<evidence type="ECO:0000259" key="16">
    <source>
        <dbReference type="PROSITE" id="PS50021"/>
    </source>
</evidence>
<evidence type="ECO:0000313" key="18">
    <source>
        <dbReference type="RefSeq" id="XP_011496579.1"/>
    </source>
</evidence>
<keyword evidence="5" id="KW-0963">Cytoplasm</keyword>
<dbReference type="GO" id="GO:0030017">
    <property type="term" value="C:sarcomere"/>
    <property type="evidence" value="ECO:0007669"/>
    <property type="project" value="UniProtKB-SubCell"/>
</dbReference>
<dbReference type="Gene3D" id="1.10.418.10">
    <property type="entry name" value="Calponin-like domain"/>
    <property type="match status" value="2"/>
</dbReference>
<dbReference type="GO" id="GO:0051015">
    <property type="term" value="F:actin filament binding"/>
    <property type="evidence" value="ECO:0007669"/>
    <property type="project" value="TreeGrafter"/>
</dbReference>
<evidence type="ECO:0000256" key="5">
    <source>
        <dbReference type="ARBA" id="ARBA00022490"/>
    </source>
</evidence>
<accession>A0AAJ6YEG8</accession>
<dbReference type="CDD" id="cd00176">
    <property type="entry name" value="SPEC"/>
    <property type="match status" value="4"/>
</dbReference>
<dbReference type="GO" id="GO:0007097">
    <property type="term" value="P:nuclear migration"/>
    <property type="evidence" value="ECO:0007669"/>
    <property type="project" value="UniProtKB-ARBA"/>
</dbReference>
<dbReference type="SUPFAM" id="SSF47576">
    <property type="entry name" value="Calponin-homology domain, CH-domain"/>
    <property type="match status" value="1"/>
</dbReference>
<keyword evidence="12" id="KW-0206">Cytoskeleton</keyword>
<keyword evidence="7" id="KW-0677">Repeat</keyword>
<evidence type="ECO:0000256" key="15">
    <source>
        <dbReference type="SAM" id="MobiDB-lite"/>
    </source>
</evidence>
<evidence type="ECO:0000313" key="17">
    <source>
        <dbReference type="Proteomes" id="UP000695007"/>
    </source>
</evidence>